<feature type="transmembrane region" description="Helical" evidence="1">
    <location>
        <begin position="98"/>
        <end position="120"/>
    </location>
</feature>
<feature type="transmembrane region" description="Helical" evidence="1">
    <location>
        <begin position="65"/>
        <end position="86"/>
    </location>
</feature>
<evidence type="ECO:0000313" key="2">
    <source>
        <dbReference type="EMBL" id="CAD6271337.1"/>
    </source>
</evidence>
<keyword evidence="3" id="KW-1185">Reference proteome</keyword>
<name>A0A811RNS7_9POAL</name>
<evidence type="ECO:0000256" key="1">
    <source>
        <dbReference type="SAM" id="Phobius"/>
    </source>
</evidence>
<dbReference type="PANTHER" id="PTHR33530">
    <property type="entry name" value="OS01G0147100 PROTEIN"/>
    <property type="match status" value="1"/>
</dbReference>
<accession>A0A811RNS7</accession>
<keyword evidence="1" id="KW-0812">Transmembrane</keyword>
<comment type="caution">
    <text evidence="2">The sequence shown here is derived from an EMBL/GenBank/DDBJ whole genome shotgun (WGS) entry which is preliminary data.</text>
</comment>
<reference evidence="2" key="1">
    <citation type="submission" date="2020-10" db="EMBL/GenBank/DDBJ databases">
        <authorList>
            <person name="Han B."/>
            <person name="Lu T."/>
            <person name="Zhao Q."/>
            <person name="Huang X."/>
            <person name="Zhao Y."/>
        </authorList>
    </citation>
    <scope>NUCLEOTIDE SEQUENCE</scope>
</reference>
<dbReference type="Proteomes" id="UP000604825">
    <property type="component" value="Unassembled WGS sequence"/>
</dbReference>
<organism evidence="2 3">
    <name type="scientific">Miscanthus lutarioriparius</name>
    <dbReference type="NCBI Taxonomy" id="422564"/>
    <lineage>
        <taxon>Eukaryota</taxon>
        <taxon>Viridiplantae</taxon>
        <taxon>Streptophyta</taxon>
        <taxon>Embryophyta</taxon>
        <taxon>Tracheophyta</taxon>
        <taxon>Spermatophyta</taxon>
        <taxon>Magnoliopsida</taxon>
        <taxon>Liliopsida</taxon>
        <taxon>Poales</taxon>
        <taxon>Poaceae</taxon>
        <taxon>PACMAD clade</taxon>
        <taxon>Panicoideae</taxon>
        <taxon>Andropogonodae</taxon>
        <taxon>Andropogoneae</taxon>
        <taxon>Saccharinae</taxon>
        <taxon>Miscanthus</taxon>
    </lineage>
</organism>
<evidence type="ECO:0000313" key="3">
    <source>
        <dbReference type="Proteomes" id="UP000604825"/>
    </source>
</evidence>
<dbReference type="EMBL" id="CAJGYO010000016">
    <property type="protein sequence ID" value="CAD6271337.1"/>
    <property type="molecule type" value="Genomic_DNA"/>
</dbReference>
<protein>
    <submittedName>
        <fullName evidence="2">Uncharacterized protein</fullName>
    </submittedName>
</protein>
<dbReference type="Pfam" id="PF12442">
    <property type="entry name" value="DUF3681"/>
    <property type="match status" value="1"/>
</dbReference>
<gene>
    <name evidence="2" type="ORF">NCGR_LOCUS54623</name>
</gene>
<keyword evidence="1" id="KW-1133">Transmembrane helix</keyword>
<dbReference type="InterPro" id="IPR022149">
    <property type="entry name" value="DUF3681"/>
</dbReference>
<dbReference type="PANTHER" id="PTHR33530:SF12">
    <property type="entry name" value="MAJOR FACILITATOR SUPERFAMILY (MFS) PROFILE DOMAIN-CONTAINING PROTEIN"/>
    <property type="match status" value="1"/>
</dbReference>
<keyword evidence="1" id="KW-0472">Membrane</keyword>
<feature type="transmembrane region" description="Helical" evidence="1">
    <location>
        <begin position="27"/>
        <end position="45"/>
    </location>
</feature>
<sequence>MDPEAALTRVVDSASAALRSRTMVPSAMLTVGVFQAVAALALFFYRTTPEGIFSHHGSAVVFVYYGVLVAGVIVGSATASASFWVARRLENRHGIGMALLCASTLTLIPVFGILIGFVMLKK</sequence>
<dbReference type="AlphaFoldDB" id="A0A811RNS7"/>
<proteinExistence type="predicted"/>